<dbReference type="Proteomes" id="UP000852880">
    <property type="component" value="Unassembled WGS sequence"/>
</dbReference>
<accession>A0A3F3IH51</accession>
<organism evidence="1">
    <name type="scientific">Salmonella enterica</name>
    <name type="common">Salmonella choleraesuis</name>
    <dbReference type="NCBI Taxonomy" id="28901"/>
    <lineage>
        <taxon>Bacteria</taxon>
        <taxon>Pseudomonadati</taxon>
        <taxon>Pseudomonadota</taxon>
        <taxon>Gammaproteobacteria</taxon>
        <taxon>Enterobacterales</taxon>
        <taxon>Enterobacteriaceae</taxon>
        <taxon>Salmonella</taxon>
    </lineage>
</organism>
<name>A0A3F3IH51_SALER</name>
<dbReference type="AlphaFoldDB" id="A0A3F3IH51"/>
<protein>
    <submittedName>
        <fullName evidence="1">Phage tail protein</fullName>
    </submittedName>
</protein>
<gene>
    <name evidence="1" type="ORF">BH006_14185</name>
</gene>
<proteinExistence type="predicted"/>
<reference evidence="1" key="1">
    <citation type="submission" date="2016-09" db="EMBL/GenBank/DDBJ databases">
        <title>Whole Genome Sequencing of Salmonella enterica subsp. enterica serovar Nottingham.</title>
        <authorList>
            <person name="Zheng J."/>
            <person name="Wang H."/>
        </authorList>
    </citation>
    <scope>NUCLEOTIDE SEQUENCE [LARGE SCALE GENOMIC DNA]</scope>
    <source>
        <strain evidence="1">CFSAN055411</strain>
    </source>
</reference>
<comment type="caution">
    <text evidence="1">The sequence shown here is derived from an EMBL/GenBank/DDBJ whole genome shotgun (WGS) entry which is preliminary data.</text>
</comment>
<dbReference type="InterPro" id="IPR018755">
    <property type="entry name" value="Phage_Mu_Gp48"/>
</dbReference>
<sequence>MTYAALLGHLLPPVSYDPNAPRLSAELHAEGAQFTRVEQSAGSVTGGITPLFAQALLSDWERVVGLSPGENDTYQQRLAAVLAKLAETGGLSRDYFIRLAANLGYTITIEEPDVFRAGVNRAGDSINSPDVIWVWRVNIFSSKIQNYRFRAGCSAAGERLSYFADSVIESVFNDLKPAHTFCYFTYQEK</sequence>
<dbReference type="EMBL" id="MJEL01000004">
    <property type="protein sequence ID" value="OEH99120.1"/>
    <property type="molecule type" value="Genomic_DNA"/>
</dbReference>
<dbReference type="Pfam" id="PF10076">
    <property type="entry name" value="Phage_Mu_Gp48"/>
    <property type="match status" value="1"/>
</dbReference>
<evidence type="ECO:0000313" key="1">
    <source>
        <dbReference type="EMBL" id="OEH99120.1"/>
    </source>
</evidence>
<dbReference type="RefSeq" id="WP_023213369.1">
    <property type="nucleotide sequence ID" value="NZ_MJEL01000004.1"/>
</dbReference>